<feature type="signal peptide" evidence="2">
    <location>
        <begin position="1"/>
        <end position="17"/>
    </location>
</feature>
<comment type="caution">
    <text evidence="3">The sequence shown here is derived from an EMBL/GenBank/DDBJ whole genome shotgun (WGS) entry which is preliminary data.</text>
</comment>
<protein>
    <submittedName>
        <fullName evidence="3">Peptidase M23</fullName>
    </submittedName>
</protein>
<accession>A0A9Q3ZNT5</accession>
<feature type="transmembrane region" description="Helical" evidence="1">
    <location>
        <begin position="33"/>
        <end position="51"/>
    </location>
</feature>
<dbReference type="RefSeq" id="WP_234219204.1">
    <property type="nucleotide sequence ID" value="NZ_JAGQAF010000004.1"/>
</dbReference>
<keyword evidence="1" id="KW-1133">Transmembrane helix</keyword>
<evidence type="ECO:0000313" key="4">
    <source>
        <dbReference type="Proteomes" id="UP000813672"/>
    </source>
</evidence>
<keyword evidence="1" id="KW-0472">Membrane</keyword>
<organism evidence="3 4">
    <name type="scientific">Ruegeria pomeroyi</name>
    <dbReference type="NCBI Taxonomy" id="89184"/>
    <lineage>
        <taxon>Bacteria</taxon>
        <taxon>Pseudomonadati</taxon>
        <taxon>Pseudomonadota</taxon>
        <taxon>Alphaproteobacteria</taxon>
        <taxon>Rhodobacterales</taxon>
        <taxon>Roseobacteraceae</taxon>
        <taxon>Ruegeria</taxon>
    </lineage>
</organism>
<dbReference type="Proteomes" id="UP000813672">
    <property type="component" value="Unassembled WGS sequence"/>
</dbReference>
<dbReference type="EMBL" id="JAGQAF010000004">
    <property type="protein sequence ID" value="MCE8537347.1"/>
    <property type="molecule type" value="Genomic_DNA"/>
</dbReference>
<keyword evidence="1" id="KW-0812">Transmembrane</keyword>
<evidence type="ECO:0000313" key="3">
    <source>
        <dbReference type="EMBL" id="MCE8537347.1"/>
    </source>
</evidence>
<keyword evidence="2" id="KW-0732">Signal</keyword>
<reference evidence="3" key="1">
    <citation type="journal article" date="2021" name="Environ. Microbiol.">
        <title>Cryptic niche differentiation of novel sediment ecotypes of Rugeria pomeroyi correlates with nitrate respiration.</title>
        <authorList>
            <person name="Lin X."/>
            <person name="McNichol J."/>
            <person name="Chu X."/>
            <person name="Qian Y."/>
            <person name="Luo H."/>
        </authorList>
    </citation>
    <scope>NUCLEOTIDE SEQUENCE</scope>
    <source>
        <strain evidence="3">SZCCDBB064</strain>
    </source>
</reference>
<feature type="chain" id="PRO_5040424805" evidence="2">
    <location>
        <begin position="18"/>
        <end position="53"/>
    </location>
</feature>
<name>A0A9Q3ZNT5_9RHOB</name>
<dbReference type="AlphaFoldDB" id="A0A9Q3ZNT5"/>
<gene>
    <name evidence="3" type="ORF">KBY27_07735</name>
</gene>
<evidence type="ECO:0000256" key="2">
    <source>
        <dbReference type="SAM" id="SignalP"/>
    </source>
</evidence>
<proteinExistence type="predicted"/>
<sequence>MTRMLFAALVFASPATAHTDTHIHAHGTDHASLGVGLALIALIVIALLSRLPR</sequence>
<evidence type="ECO:0000256" key="1">
    <source>
        <dbReference type="SAM" id="Phobius"/>
    </source>
</evidence>